<comment type="caution">
    <text evidence="2">The sequence shown here is derived from an EMBL/GenBank/DDBJ whole genome shotgun (WGS) entry which is preliminary data.</text>
</comment>
<gene>
    <name evidence="2" type="ORF">LPJ53_003297</name>
</gene>
<evidence type="ECO:0000256" key="1">
    <source>
        <dbReference type="SAM" id="Phobius"/>
    </source>
</evidence>
<evidence type="ECO:0000313" key="3">
    <source>
        <dbReference type="Proteomes" id="UP001149813"/>
    </source>
</evidence>
<feature type="transmembrane region" description="Helical" evidence="1">
    <location>
        <begin position="109"/>
        <end position="127"/>
    </location>
</feature>
<feature type="transmembrane region" description="Helical" evidence="1">
    <location>
        <begin position="188"/>
        <end position="212"/>
    </location>
</feature>
<proteinExistence type="predicted"/>
<dbReference type="EMBL" id="JANBOJ010000121">
    <property type="protein sequence ID" value="KAJ1722255.1"/>
    <property type="molecule type" value="Genomic_DNA"/>
</dbReference>
<evidence type="ECO:0000313" key="2">
    <source>
        <dbReference type="EMBL" id="KAJ1722255.1"/>
    </source>
</evidence>
<keyword evidence="1" id="KW-0472">Membrane</keyword>
<dbReference type="Proteomes" id="UP001149813">
    <property type="component" value="Unassembled WGS sequence"/>
</dbReference>
<feature type="transmembrane region" description="Helical" evidence="1">
    <location>
        <begin position="73"/>
        <end position="89"/>
    </location>
</feature>
<name>A0A9W7Y061_9FUNG</name>
<feature type="transmembrane region" description="Helical" evidence="1">
    <location>
        <begin position="224"/>
        <end position="244"/>
    </location>
</feature>
<protein>
    <submittedName>
        <fullName evidence="2">Uncharacterized protein</fullName>
    </submittedName>
</protein>
<feature type="transmembrane region" description="Helical" evidence="1">
    <location>
        <begin position="148"/>
        <end position="168"/>
    </location>
</feature>
<sequence>MSLSAIGGSFTTALDPDARANFLSAFTGLDVAPVGTADTVLIAISAGLYGITMFMVIYAWFNRKYRPIRAKNLAWTTAIHIAGILWFLGNVVTNGHVRIKGVFAHCKLWIIWFRILFCYMYASMLIVRFYALDRVFNQNKPFRGRTNLYAIAFVIVFNVGFCLVSHLVKTELTVYQSDVLELCDVDMNYRIAAITIQWVMWAGVAVLIYRLRNIQSSFNEFRESLGLFIIAIIVLIDTSVNNFALPRYPLVLKHRLEKTSIDVLGSNIMVWLILAQPVYNCMFNRRQYESGWLSKLTKDGHKKEYEVSSGQAGLTTAYAKMNDSEFQDTRLNFSGSDGIDPVYYANNQNYYDNDTLSGDATLRNPEVYVNQDSIPIALRTNLHIHRPVLNTPSMFRTVVKDNAADNRRVV</sequence>
<dbReference type="OrthoDB" id="5527222at2759"/>
<reference evidence="2" key="1">
    <citation type="submission" date="2022-07" db="EMBL/GenBank/DDBJ databases">
        <title>Phylogenomic reconstructions and comparative analyses of Kickxellomycotina fungi.</title>
        <authorList>
            <person name="Reynolds N.K."/>
            <person name="Stajich J.E."/>
            <person name="Barry K."/>
            <person name="Grigoriev I.V."/>
            <person name="Crous P."/>
            <person name="Smith M.E."/>
        </authorList>
    </citation>
    <scope>NUCLEOTIDE SEQUENCE</scope>
    <source>
        <strain evidence="2">NBRC 32514</strain>
    </source>
</reference>
<accession>A0A9W7Y061</accession>
<dbReference type="AlphaFoldDB" id="A0A9W7Y061"/>
<organism evidence="2 3">
    <name type="scientific">Coemansia erecta</name>
    <dbReference type="NCBI Taxonomy" id="147472"/>
    <lineage>
        <taxon>Eukaryota</taxon>
        <taxon>Fungi</taxon>
        <taxon>Fungi incertae sedis</taxon>
        <taxon>Zoopagomycota</taxon>
        <taxon>Kickxellomycotina</taxon>
        <taxon>Kickxellomycetes</taxon>
        <taxon>Kickxellales</taxon>
        <taxon>Kickxellaceae</taxon>
        <taxon>Coemansia</taxon>
    </lineage>
</organism>
<keyword evidence="1" id="KW-1133">Transmembrane helix</keyword>
<keyword evidence="1" id="KW-0812">Transmembrane</keyword>
<keyword evidence="3" id="KW-1185">Reference proteome</keyword>
<feature type="transmembrane region" description="Helical" evidence="1">
    <location>
        <begin position="40"/>
        <end position="61"/>
    </location>
</feature>
<feature type="transmembrane region" description="Helical" evidence="1">
    <location>
        <begin position="264"/>
        <end position="283"/>
    </location>
</feature>